<evidence type="ECO:0008006" key="4">
    <source>
        <dbReference type="Google" id="ProtNLM"/>
    </source>
</evidence>
<sequence length="87" mass="9708">MTQSSINKRRMCVTFSSCVLCLVEVAVHPSRATPSQPARARIILNDKLCLILTGSGHRFSRAQLMFLVSKSSRGHRVSVWEESIAHL</sequence>
<evidence type="ECO:0000313" key="3">
    <source>
        <dbReference type="Proteomes" id="UP001283361"/>
    </source>
</evidence>
<evidence type="ECO:0000313" key="2">
    <source>
        <dbReference type="EMBL" id="KAK3789960.1"/>
    </source>
</evidence>
<dbReference type="AlphaFoldDB" id="A0AAE1E1B7"/>
<dbReference type="EMBL" id="JAWDGP010001604">
    <property type="protein sequence ID" value="KAK3789960.1"/>
    <property type="molecule type" value="Genomic_DNA"/>
</dbReference>
<accession>A0AAE1E1B7</accession>
<reference evidence="2" key="1">
    <citation type="journal article" date="2023" name="G3 (Bethesda)">
        <title>A reference genome for the long-term kleptoplast-retaining sea slug Elysia crispata morphotype clarki.</title>
        <authorList>
            <person name="Eastman K.E."/>
            <person name="Pendleton A.L."/>
            <person name="Shaikh M.A."/>
            <person name="Suttiyut T."/>
            <person name="Ogas R."/>
            <person name="Tomko P."/>
            <person name="Gavelis G."/>
            <person name="Widhalm J.R."/>
            <person name="Wisecaver J.H."/>
        </authorList>
    </citation>
    <scope>NUCLEOTIDE SEQUENCE</scope>
    <source>
        <strain evidence="2">ECLA1</strain>
    </source>
</reference>
<keyword evidence="3" id="KW-1185">Reference proteome</keyword>
<evidence type="ECO:0000256" key="1">
    <source>
        <dbReference type="SAM" id="SignalP"/>
    </source>
</evidence>
<feature type="chain" id="PRO_5042159684" description="Secreted protein" evidence="1">
    <location>
        <begin position="33"/>
        <end position="87"/>
    </location>
</feature>
<gene>
    <name evidence="2" type="ORF">RRG08_023683</name>
</gene>
<dbReference type="Proteomes" id="UP001283361">
    <property type="component" value="Unassembled WGS sequence"/>
</dbReference>
<proteinExistence type="predicted"/>
<feature type="signal peptide" evidence="1">
    <location>
        <begin position="1"/>
        <end position="32"/>
    </location>
</feature>
<comment type="caution">
    <text evidence="2">The sequence shown here is derived from an EMBL/GenBank/DDBJ whole genome shotgun (WGS) entry which is preliminary data.</text>
</comment>
<name>A0AAE1E1B7_9GAST</name>
<organism evidence="2 3">
    <name type="scientific">Elysia crispata</name>
    <name type="common">lettuce slug</name>
    <dbReference type="NCBI Taxonomy" id="231223"/>
    <lineage>
        <taxon>Eukaryota</taxon>
        <taxon>Metazoa</taxon>
        <taxon>Spiralia</taxon>
        <taxon>Lophotrochozoa</taxon>
        <taxon>Mollusca</taxon>
        <taxon>Gastropoda</taxon>
        <taxon>Heterobranchia</taxon>
        <taxon>Euthyneura</taxon>
        <taxon>Panpulmonata</taxon>
        <taxon>Sacoglossa</taxon>
        <taxon>Placobranchoidea</taxon>
        <taxon>Plakobranchidae</taxon>
        <taxon>Elysia</taxon>
    </lineage>
</organism>
<keyword evidence="1" id="KW-0732">Signal</keyword>
<protein>
    <recommendedName>
        <fullName evidence="4">Secreted protein</fullName>
    </recommendedName>
</protein>